<gene>
    <name evidence="2" type="ORF">SAMN05421820_10733</name>
</gene>
<feature type="signal peptide" evidence="1">
    <location>
        <begin position="1"/>
        <end position="18"/>
    </location>
</feature>
<keyword evidence="1" id="KW-0732">Signal</keyword>
<dbReference type="RefSeq" id="WP_074610089.1">
    <property type="nucleotide sequence ID" value="NZ_FNGY01000007.1"/>
</dbReference>
<protein>
    <recommendedName>
        <fullName evidence="4">DUF4369 domain-containing protein</fullName>
    </recommendedName>
</protein>
<dbReference type="AlphaFoldDB" id="A0A1H0A946"/>
<evidence type="ECO:0000313" key="2">
    <source>
        <dbReference type="EMBL" id="SDN30138.1"/>
    </source>
</evidence>
<keyword evidence="3" id="KW-1185">Reference proteome</keyword>
<feature type="chain" id="PRO_5010259832" description="DUF4369 domain-containing protein" evidence="1">
    <location>
        <begin position="19"/>
        <end position="222"/>
    </location>
</feature>
<dbReference type="Proteomes" id="UP000183200">
    <property type="component" value="Unassembled WGS sequence"/>
</dbReference>
<accession>A0A1H0A946</accession>
<dbReference type="EMBL" id="FNGY01000007">
    <property type="protein sequence ID" value="SDN30138.1"/>
    <property type="molecule type" value="Genomic_DNA"/>
</dbReference>
<sequence>MKISAGLFFLFMPVLLNAQSVHFNIQGTVKNLGDAKYAYLATPHDGKIFIKAPIVNNVFSFIGTDSLDRLYSPTCIFIDEKDNITKDELKSKIDQGVWILGREGRLKRIILEDLKFSIEDQEKMNAAEIISGGVMTKQFEEKTLCVRAKNRSLITFIKKYPDSPVSLIAVQEVAKFWELSIKDRVENMWGSPMELYALLSKELKASKQGIAVKERIDESDRP</sequence>
<dbReference type="OrthoDB" id="755094at2"/>
<evidence type="ECO:0000256" key="1">
    <source>
        <dbReference type="SAM" id="SignalP"/>
    </source>
</evidence>
<evidence type="ECO:0008006" key="4">
    <source>
        <dbReference type="Google" id="ProtNLM"/>
    </source>
</evidence>
<name>A0A1H0A946_9SPHI</name>
<proteinExistence type="predicted"/>
<evidence type="ECO:0000313" key="3">
    <source>
        <dbReference type="Proteomes" id="UP000183200"/>
    </source>
</evidence>
<reference evidence="3" key="1">
    <citation type="submission" date="2016-10" db="EMBL/GenBank/DDBJ databases">
        <authorList>
            <person name="Varghese N."/>
            <person name="Submissions S."/>
        </authorList>
    </citation>
    <scope>NUCLEOTIDE SEQUENCE [LARGE SCALE GENOMIC DNA]</scope>
    <source>
        <strain evidence="3">DSM 19110</strain>
    </source>
</reference>
<organism evidence="2 3">
    <name type="scientific">Pedobacter steynii</name>
    <dbReference type="NCBI Taxonomy" id="430522"/>
    <lineage>
        <taxon>Bacteria</taxon>
        <taxon>Pseudomonadati</taxon>
        <taxon>Bacteroidota</taxon>
        <taxon>Sphingobacteriia</taxon>
        <taxon>Sphingobacteriales</taxon>
        <taxon>Sphingobacteriaceae</taxon>
        <taxon>Pedobacter</taxon>
    </lineage>
</organism>